<name>A0A7W5F868_9ACTN</name>
<dbReference type="EMBL" id="JACHXG010000003">
    <property type="protein sequence ID" value="MBB3088930.1"/>
    <property type="molecule type" value="Genomic_DNA"/>
</dbReference>
<dbReference type="RefSeq" id="WP_183544455.1">
    <property type="nucleotide sequence ID" value="NZ_BMQT01000019.1"/>
</dbReference>
<evidence type="ECO:0000256" key="1">
    <source>
        <dbReference type="SAM" id="MobiDB-lite"/>
    </source>
</evidence>
<accession>A0A7W5F868</accession>
<keyword evidence="2" id="KW-0472">Membrane</keyword>
<sequence>MIARMTMPDHSGQPAPGQPPAGWIDLTIQGSHMTSNMIVPTVMLNGYQMPTQYGRNVFPVPPGRWTVDMYTQWTWKFGKASLSFDVADGQTVPVFYAAPATTFQKGAIGHVKQKKPGVLALIAVLAVLVLVIVGIVALTI</sequence>
<comment type="caution">
    <text evidence="3">The sequence shown here is derived from an EMBL/GenBank/DDBJ whole genome shotgun (WGS) entry which is preliminary data.</text>
</comment>
<keyword evidence="4" id="KW-1185">Reference proteome</keyword>
<dbReference type="Proteomes" id="UP000577707">
    <property type="component" value="Unassembled WGS sequence"/>
</dbReference>
<evidence type="ECO:0000313" key="4">
    <source>
        <dbReference type="Proteomes" id="UP000577707"/>
    </source>
</evidence>
<feature type="region of interest" description="Disordered" evidence="1">
    <location>
        <begin position="1"/>
        <end position="21"/>
    </location>
</feature>
<reference evidence="3 4" key="1">
    <citation type="submission" date="2020-08" db="EMBL/GenBank/DDBJ databases">
        <title>Genomic Encyclopedia of Type Strains, Phase III (KMG-III): the genomes of soil and plant-associated and newly described type strains.</title>
        <authorList>
            <person name="Whitman W."/>
        </authorList>
    </citation>
    <scope>NUCLEOTIDE SEQUENCE [LARGE SCALE GENOMIC DNA]</scope>
    <source>
        <strain evidence="3 4">CECT 3302</strain>
    </source>
</reference>
<gene>
    <name evidence="3" type="ORF">FHS12_001871</name>
</gene>
<protein>
    <submittedName>
        <fullName evidence="3">Uncharacterized protein</fullName>
    </submittedName>
</protein>
<dbReference type="AlphaFoldDB" id="A0A7W5F868"/>
<evidence type="ECO:0000313" key="3">
    <source>
        <dbReference type="EMBL" id="MBB3088930.1"/>
    </source>
</evidence>
<organism evidence="3 4">
    <name type="scientific">Nocardioides albus</name>
    <dbReference type="NCBI Taxonomy" id="1841"/>
    <lineage>
        <taxon>Bacteria</taxon>
        <taxon>Bacillati</taxon>
        <taxon>Actinomycetota</taxon>
        <taxon>Actinomycetes</taxon>
        <taxon>Propionibacteriales</taxon>
        <taxon>Nocardioidaceae</taxon>
        <taxon>Nocardioides</taxon>
    </lineage>
</organism>
<keyword evidence="2" id="KW-0812">Transmembrane</keyword>
<keyword evidence="2" id="KW-1133">Transmembrane helix</keyword>
<evidence type="ECO:0000256" key="2">
    <source>
        <dbReference type="SAM" id="Phobius"/>
    </source>
</evidence>
<feature type="transmembrane region" description="Helical" evidence="2">
    <location>
        <begin position="118"/>
        <end position="138"/>
    </location>
</feature>
<proteinExistence type="predicted"/>